<feature type="compositionally biased region" description="Basic and acidic residues" evidence="1">
    <location>
        <begin position="1"/>
        <end position="26"/>
    </location>
</feature>
<name>A0A7W6H2Z6_9HYPH</name>
<evidence type="ECO:0000313" key="4">
    <source>
        <dbReference type="Proteomes" id="UP000542776"/>
    </source>
</evidence>
<sequence length="86" mass="9625">MTTHPSDDEARRREADDILRRVRQETDPQTGASVERIVLGARSHFWGGDADPNDRMEVWGMRIGRLAGLVVFVVLAVMLLRQLGGP</sequence>
<dbReference type="AlphaFoldDB" id="A0A7W6H2Z6"/>
<comment type="caution">
    <text evidence="3">The sequence shown here is derived from an EMBL/GenBank/DDBJ whole genome shotgun (WGS) entry which is preliminary data.</text>
</comment>
<evidence type="ECO:0000313" key="3">
    <source>
        <dbReference type="EMBL" id="MBB3997516.1"/>
    </source>
</evidence>
<feature type="transmembrane region" description="Helical" evidence="2">
    <location>
        <begin position="63"/>
        <end position="83"/>
    </location>
</feature>
<evidence type="ECO:0000256" key="2">
    <source>
        <dbReference type="SAM" id="Phobius"/>
    </source>
</evidence>
<proteinExistence type="predicted"/>
<dbReference type="RefSeq" id="WP_183199074.1">
    <property type="nucleotide sequence ID" value="NZ_JACIEK010000002.1"/>
</dbReference>
<accession>A0A7W6H2Z6</accession>
<feature type="region of interest" description="Disordered" evidence="1">
    <location>
        <begin position="1"/>
        <end position="30"/>
    </location>
</feature>
<evidence type="ECO:0000256" key="1">
    <source>
        <dbReference type="SAM" id="MobiDB-lite"/>
    </source>
</evidence>
<keyword evidence="2" id="KW-0472">Membrane</keyword>
<protein>
    <submittedName>
        <fullName evidence="3">Uncharacterized protein</fullName>
    </submittedName>
</protein>
<keyword evidence="2" id="KW-1133">Transmembrane helix</keyword>
<reference evidence="3 4" key="1">
    <citation type="submission" date="2020-08" db="EMBL/GenBank/DDBJ databases">
        <title>Genomic Encyclopedia of Type Strains, Phase IV (KMG-IV): sequencing the most valuable type-strain genomes for metagenomic binning, comparative biology and taxonomic classification.</title>
        <authorList>
            <person name="Goeker M."/>
        </authorList>
    </citation>
    <scope>NUCLEOTIDE SEQUENCE [LARGE SCALE GENOMIC DNA]</scope>
    <source>
        <strain evidence="3 4">DSM 102238</strain>
    </source>
</reference>
<dbReference type="Proteomes" id="UP000542776">
    <property type="component" value="Unassembled WGS sequence"/>
</dbReference>
<keyword evidence="2" id="KW-0812">Transmembrane</keyword>
<dbReference type="EMBL" id="JACIEK010000002">
    <property type="protein sequence ID" value="MBB3997516.1"/>
    <property type="molecule type" value="Genomic_DNA"/>
</dbReference>
<keyword evidence="4" id="KW-1185">Reference proteome</keyword>
<organism evidence="3 4">
    <name type="scientific">Aureimonas pseudogalii</name>
    <dbReference type="NCBI Taxonomy" id="1744844"/>
    <lineage>
        <taxon>Bacteria</taxon>
        <taxon>Pseudomonadati</taxon>
        <taxon>Pseudomonadota</taxon>
        <taxon>Alphaproteobacteria</taxon>
        <taxon>Hyphomicrobiales</taxon>
        <taxon>Aurantimonadaceae</taxon>
        <taxon>Aureimonas</taxon>
    </lineage>
</organism>
<gene>
    <name evidence="3" type="ORF">GGR04_001352</name>
</gene>